<name>A0A821VS12_9NEOP</name>
<dbReference type="InterPro" id="IPR011989">
    <property type="entry name" value="ARM-like"/>
</dbReference>
<gene>
    <name evidence="2" type="ORF">PMACD_LOCUS12227</name>
</gene>
<dbReference type="Gene3D" id="1.25.10.10">
    <property type="entry name" value="Leucine-rich Repeat Variant"/>
    <property type="match status" value="1"/>
</dbReference>
<reference evidence="2" key="1">
    <citation type="submission" date="2021-02" db="EMBL/GenBank/DDBJ databases">
        <authorList>
            <person name="Steward A R."/>
        </authorList>
    </citation>
    <scope>NUCLEOTIDE SEQUENCE</scope>
</reference>
<dbReference type="AlphaFoldDB" id="A0A821VS12"/>
<sequence>MWRFLILFILICVFQQSKGEVFEDITSKQTSVNDVEKTIRKIERLTIDAEKARRESIVPIEDTEKLYDEIARLLGDLTELIAAKNNTYAFFKVHGVDTVIIPNIRTTYDSLRGQLLNLIKTLFKSAPTTTNTLLPINIVDMLLDVFENDDNLALKAHALDILYFWLPNNPKLQARVMKVKGLEPFYRQISKLDSEVVFKLLDLFNTVLEEHLAARNKDQRNRIDYENFRMYQMIGLIERMSTVMVCDGLLNIFKVAVTLSENAEEVLAPVFKLMKNIKPYCMKLYKSKESAVNIFNDMHKYIRDNKDINFEALGLNYTEIELILNDYNEQLREHYKDEL</sequence>
<dbReference type="OrthoDB" id="7249705at2759"/>
<feature type="chain" id="PRO_5032544535" evidence="1">
    <location>
        <begin position="20"/>
        <end position="339"/>
    </location>
</feature>
<proteinExistence type="predicted"/>
<keyword evidence="1" id="KW-0732">Signal</keyword>
<organism evidence="2 3">
    <name type="scientific">Pieris macdunnoughi</name>
    <dbReference type="NCBI Taxonomy" id="345717"/>
    <lineage>
        <taxon>Eukaryota</taxon>
        <taxon>Metazoa</taxon>
        <taxon>Ecdysozoa</taxon>
        <taxon>Arthropoda</taxon>
        <taxon>Hexapoda</taxon>
        <taxon>Insecta</taxon>
        <taxon>Pterygota</taxon>
        <taxon>Neoptera</taxon>
        <taxon>Endopterygota</taxon>
        <taxon>Lepidoptera</taxon>
        <taxon>Glossata</taxon>
        <taxon>Ditrysia</taxon>
        <taxon>Papilionoidea</taxon>
        <taxon>Pieridae</taxon>
        <taxon>Pierinae</taxon>
        <taxon>Pieris</taxon>
    </lineage>
</organism>
<accession>A0A821VS12</accession>
<evidence type="ECO:0000256" key="1">
    <source>
        <dbReference type="SAM" id="SignalP"/>
    </source>
</evidence>
<dbReference type="InterPro" id="IPR016024">
    <property type="entry name" value="ARM-type_fold"/>
</dbReference>
<comment type="caution">
    <text evidence="2">The sequence shown here is derived from an EMBL/GenBank/DDBJ whole genome shotgun (WGS) entry which is preliminary data.</text>
</comment>
<evidence type="ECO:0000313" key="2">
    <source>
        <dbReference type="EMBL" id="CAF4912089.1"/>
    </source>
</evidence>
<dbReference type="EMBL" id="CAJOBZ010000046">
    <property type="protein sequence ID" value="CAF4912089.1"/>
    <property type="molecule type" value="Genomic_DNA"/>
</dbReference>
<dbReference type="Proteomes" id="UP000663880">
    <property type="component" value="Unassembled WGS sequence"/>
</dbReference>
<dbReference type="SUPFAM" id="SSF48371">
    <property type="entry name" value="ARM repeat"/>
    <property type="match status" value="1"/>
</dbReference>
<feature type="signal peptide" evidence="1">
    <location>
        <begin position="1"/>
        <end position="19"/>
    </location>
</feature>
<protein>
    <submittedName>
        <fullName evidence="2">Uncharacterized protein</fullName>
    </submittedName>
</protein>
<evidence type="ECO:0000313" key="3">
    <source>
        <dbReference type="Proteomes" id="UP000663880"/>
    </source>
</evidence>
<keyword evidence="3" id="KW-1185">Reference proteome</keyword>